<dbReference type="EMBL" id="VVIM01000001">
    <property type="protein sequence ID" value="KAB0804084.1"/>
    <property type="molecule type" value="Genomic_DNA"/>
</dbReference>
<evidence type="ECO:0000313" key="3">
    <source>
        <dbReference type="Proteomes" id="UP000327044"/>
    </source>
</evidence>
<keyword evidence="3" id="KW-1185">Reference proteome</keyword>
<sequence>MKYRIMPHNVTQTNIRSRLDSFLPDKEQDHVVNFEKECVEFQRGDRVQCRIYVGKNKWTFGKISKRTGRLHYEITLDNGKICRRHINQMMKCHRNVPVQSDVELDHFDYVNPESDSNEPIQPRQENLQEPEHVTQNVRPRRNVRFPQYLQDYDLN</sequence>
<dbReference type="AlphaFoldDB" id="A0A5N4B3E7"/>
<gene>
    <name evidence="2" type="ORF">PPYR_01054</name>
</gene>
<name>A0A5N4B3E7_PHOPY</name>
<comment type="caution">
    <text evidence="2">The sequence shown here is derived from an EMBL/GenBank/DDBJ whole genome shotgun (WGS) entry which is preliminary data.</text>
</comment>
<evidence type="ECO:0000256" key="1">
    <source>
        <dbReference type="SAM" id="MobiDB-lite"/>
    </source>
</evidence>
<feature type="region of interest" description="Disordered" evidence="1">
    <location>
        <begin position="109"/>
        <end position="136"/>
    </location>
</feature>
<feature type="compositionally biased region" description="Polar residues" evidence="1">
    <location>
        <begin position="113"/>
        <end position="136"/>
    </location>
</feature>
<organism evidence="2 3">
    <name type="scientific">Photinus pyralis</name>
    <name type="common">Common eastern firefly</name>
    <name type="synonym">Lampyris pyralis</name>
    <dbReference type="NCBI Taxonomy" id="7054"/>
    <lineage>
        <taxon>Eukaryota</taxon>
        <taxon>Metazoa</taxon>
        <taxon>Ecdysozoa</taxon>
        <taxon>Arthropoda</taxon>
        <taxon>Hexapoda</taxon>
        <taxon>Insecta</taxon>
        <taxon>Pterygota</taxon>
        <taxon>Neoptera</taxon>
        <taxon>Endopterygota</taxon>
        <taxon>Coleoptera</taxon>
        <taxon>Polyphaga</taxon>
        <taxon>Elateriformia</taxon>
        <taxon>Elateroidea</taxon>
        <taxon>Lampyridae</taxon>
        <taxon>Lampyrinae</taxon>
        <taxon>Photinus</taxon>
    </lineage>
</organism>
<dbReference type="InParanoid" id="A0A5N4B3E7"/>
<reference evidence="2 3" key="1">
    <citation type="journal article" date="2018" name="Elife">
        <title>Firefly genomes illuminate parallel origins of bioluminescence in beetles.</title>
        <authorList>
            <person name="Fallon T.R."/>
            <person name="Lower S.E."/>
            <person name="Chang C.H."/>
            <person name="Bessho-Uehara M."/>
            <person name="Martin G.J."/>
            <person name="Bewick A.J."/>
            <person name="Behringer M."/>
            <person name="Debat H.J."/>
            <person name="Wong I."/>
            <person name="Day J.C."/>
            <person name="Suvorov A."/>
            <person name="Silva C.J."/>
            <person name="Stanger-Hall K.F."/>
            <person name="Hall D.W."/>
            <person name="Schmitz R.J."/>
            <person name="Nelson D.R."/>
            <person name="Lewis S.M."/>
            <person name="Shigenobu S."/>
            <person name="Bybee S.M."/>
            <person name="Larracuente A.M."/>
            <person name="Oba Y."/>
            <person name="Weng J.K."/>
        </authorList>
    </citation>
    <scope>NUCLEOTIDE SEQUENCE [LARGE SCALE GENOMIC DNA]</scope>
    <source>
        <strain evidence="2">1611_PpyrPB1</strain>
        <tissue evidence="2">Whole body</tissue>
    </source>
</reference>
<dbReference type="Proteomes" id="UP000327044">
    <property type="component" value="Unassembled WGS sequence"/>
</dbReference>
<protein>
    <submittedName>
        <fullName evidence="2">Uncharacterized protein</fullName>
    </submittedName>
</protein>
<proteinExistence type="predicted"/>
<evidence type="ECO:0000313" key="2">
    <source>
        <dbReference type="EMBL" id="KAB0804084.1"/>
    </source>
</evidence>
<accession>A0A5N4B3E7</accession>